<dbReference type="EMBL" id="CADCVX010000268">
    <property type="protein sequence ID" value="CAA9506084.1"/>
    <property type="molecule type" value="Genomic_DNA"/>
</dbReference>
<evidence type="ECO:0000256" key="3">
    <source>
        <dbReference type="ARBA" id="ARBA00022475"/>
    </source>
</evidence>
<feature type="transmembrane region" description="Helical" evidence="10">
    <location>
        <begin position="58"/>
        <end position="77"/>
    </location>
</feature>
<feature type="transmembrane region" description="Helical" evidence="10">
    <location>
        <begin position="32"/>
        <end position="52"/>
    </location>
</feature>
<evidence type="ECO:0000256" key="1">
    <source>
        <dbReference type="ARBA" id="ARBA00004651"/>
    </source>
</evidence>
<gene>
    <name evidence="11" type="ORF">AVDCRST_MAG91-1349</name>
</gene>
<keyword evidence="3" id="KW-1003">Cell membrane</keyword>
<keyword evidence="5 10" id="KW-1133">Transmembrane helix</keyword>
<dbReference type="Pfam" id="PF00893">
    <property type="entry name" value="Multi_Drug_Res"/>
    <property type="match status" value="1"/>
</dbReference>
<dbReference type="Gene3D" id="1.10.3730.20">
    <property type="match status" value="1"/>
</dbReference>
<evidence type="ECO:0000256" key="10">
    <source>
        <dbReference type="SAM" id="Phobius"/>
    </source>
</evidence>
<dbReference type="SUPFAM" id="SSF103481">
    <property type="entry name" value="Multidrug resistance efflux transporter EmrE"/>
    <property type="match status" value="1"/>
</dbReference>
<organism evidence="11">
    <name type="scientific">uncultured Sphingomonadaceae bacterium</name>
    <dbReference type="NCBI Taxonomy" id="169976"/>
    <lineage>
        <taxon>Bacteria</taxon>
        <taxon>Pseudomonadati</taxon>
        <taxon>Pseudomonadota</taxon>
        <taxon>Alphaproteobacteria</taxon>
        <taxon>Sphingomonadales</taxon>
        <taxon>Sphingomonadaceae</taxon>
        <taxon>environmental samples</taxon>
    </lineage>
</organism>
<dbReference type="AlphaFoldDB" id="A0A6J4SUX1"/>
<comment type="similarity">
    <text evidence="7">Belongs to the drug/metabolite transporter (DMT) superfamily. Small multidrug resistance (SMR) (TC 2.A.7.1) family. Gdx/SugE subfamily.</text>
</comment>
<evidence type="ECO:0000256" key="4">
    <source>
        <dbReference type="ARBA" id="ARBA00022692"/>
    </source>
</evidence>
<evidence type="ECO:0000313" key="11">
    <source>
        <dbReference type="EMBL" id="CAA9506084.1"/>
    </source>
</evidence>
<reference evidence="11" key="1">
    <citation type="submission" date="2020-02" db="EMBL/GenBank/DDBJ databases">
        <authorList>
            <person name="Meier V. D."/>
        </authorList>
    </citation>
    <scope>NUCLEOTIDE SEQUENCE</scope>
    <source>
        <strain evidence="11">AVDCRST_MAG91</strain>
    </source>
</reference>
<name>A0A6J4SUX1_9SPHN</name>
<comment type="subcellular location">
    <subcellularLocation>
        <location evidence="1 9">Cell membrane</location>
        <topology evidence="1 9">Multi-pass membrane protein</topology>
    </subcellularLocation>
</comment>
<dbReference type="PANTHER" id="PTHR30561">
    <property type="entry name" value="SMR FAMILY PROTON-DEPENDENT DRUG EFFLUX TRANSPORTER SUGE"/>
    <property type="match status" value="1"/>
</dbReference>
<keyword evidence="2" id="KW-0813">Transport</keyword>
<protein>
    <recommendedName>
        <fullName evidence="8">Guanidinium exporter</fullName>
    </recommendedName>
</protein>
<evidence type="ECO:0000256" key="8">
    <source>
        <dbReference type="ARBA" id="ARBA00039168"/>
    </source>
</evidence>
<proteinExistence type="inferred from homology"/>
<dbReference type="InterPro" id="IPR045324">
    <property type="entry name" value="Small_multidrug_res"/>
</dbReference>
<evidence type="ECO:0000256" key="7">
    <source>
        <dbReference type="ARBA" id="ARBA00038151"/>
    </source>
</evidence>
<keyword evidence="6 10" id="KW-0472">Membrane</keyword>
<sequence length="80" mass="8464">MVIPRTGQRIRGGLHHGAQADRQFRSIPLGTAYAVWTGAGAIGTVAIGMIWFDEPATIMRVLLVLGIVGCVVGLKFTSGE</sequence>
<dbReference type="GO" id="GO:0022857">
    <property type="term" value="F:transmembrane transporter activity"/>
    <property type="evidence" value="ECO:0007669"/>
    <property type="project" value="InterPro"/>
</dbReference>
<accession>A0A6J4SUX1</accession>
<keyword evidence="4 9" id="KW-0812">Transmembrane</keyword>
<dbReference type="InterPro" id="IPR000390">
    <property type="entry name" value="Small_drug/metabolite_transptr"/>
</dbReference>
<evidence type="ECO:0000256" key="5">
    <source>
        <dbReference type="ARBA" id="ARBA00022989"/>
    </source>
</evidence>
<dbReference type="PANTHER" id="PTHR30561:SF0">
    <property type="entry name" value="GUANIDINIUM EXPORTER"/>
    <property type="match status" value="1"/>
</dbReference>
<dbReference type="GO" id="GO:0005886">
    <property type="term" value="C:plasma membrane"/>
    <property type="evidence" value="ECO:0007669"/>
    <property type="project" value="UniProtKB-SubCell"/>
</dbReference>
<dbReference type="InterPro" id="IPR037185">
    <property type="entry name" value="EmrE-like"/>
</dbReference>
<evidence type="ECO:0000256" key="2">
    <source>
        <dbReference type="ARBA" id="ARBA00022448"/>
    </source>
</evidence>
<evidence type="ECO:0000256" key="9">
    <source>
        <dbReference type="RuleBase" id="RU003942"/>
    </source>
</evidence>
<evidence type="ECO:0000256" key="6">
    <source>
        <dbReference type="ARBA" id="ARBA00023136"/>
    </source>
</evidence>